<accession>A0A6S6T5B1</accession>
<organism evidence="5">
    <name type="scientific">uncultured Thiotrichaceae bacterium</name>
    <dbReference type="NCBI Taxonomy" id="298394"/>
    <lineage>
        <taxon>Bacteria</taxon>
        <taxon>Pseudomonadati</taxon>
        <taxon>Pseudomonadota</taxon>
        <taxon>Gammaproteobacteria</taxon>
        <taxon>Thiotrichales</taxon>
        <taxon>Thiotrichaceae</taxon>
        <taxon>environmental samples</taxon>
    </lineage>
</organism>
<evidence type="ECO:0000256" key="2">
    <source>
        <dbReference type="SAM" id="MobiDB-lite"/>
    </source>
</evidence>
<dbReference type="InterPro" id="IPR019734">
    <property type="entry name" value="TPR_rpt"/>
</dbReference>
<dbReference type="SUPFAM" id="SSF53300">
    <property type="entry name" value="vWA-like"/>
    <property type="match status" value="1"/>
</dbReference>
<sequence>MSWREPLWLLLCLFPVVMLLWQKFRLRSQAHHYADPELLPWVQVQRTGWRRWLRTVFWSAFWILMAITLAGPQLPLKLPQAKAAVEQDIYVLVDVSRSMQVEDVLPNRLARARIELHEFANLIDKSRLSVTVYASRPHVLVPLTSDIAAADFYLQQLESLILPTLGGDSVLALKFLDELIAKREDTSAPASIYWLTDGDFKEQKIAVEEQVDVLKKKNIPLNIIGIGQEDGGSIPLAEGGWVQEHGLIVRSQLNARLLAQLAERGGGRYTTAKRDYSDWQALYLSQQTNELAEVPDQAEKHWKQLYQWSLFPALVLFFLLISMPRKWLPVILLLALPIPPPSFAEGEMQLGEQAYRAEAFDEAVKQYTKAVIQADSEEARGRALHNLGNSYFQQGEYLSAVQVFQDALTYRAGHKPTLHNLAVAQKVLEQLRQQLQRQQQRVARSNQQGQDNGGGFGVGQPQGSGNNQGENAGTEIGQELGGNQSALDGQQDPTRSWGSGFGQDLVLPEVPVPQEELESLVGVGLKRLSLRGINSMQEWQSRNQSLYEARLVLQKMESSSEKMWKRLFEIEEGFPGSLDAPKEVPGLLSW</sequence>
<keyword evidence="3" id="KW-1133">Transmembrane helix</keyword>
<dbReference type="SMART" id="SM00028">
    <property type="entry name" value="TPR"/>
    <property type="match status" value="2"/>
</dbReference>
<feature type="transmembrane region" description="Helical" evidence="3">
    <location>
        <begin position="6"/>
        <end position="24"/>
    </location>
</feature>
<name>A0A6S6T5B1_9GAMM</name>
<dbReference type="AlphaFoldDB" id="A0A6S6T5B1"/>
<dbReference type="Gene3D" id="3.40.50.410">
    <property type="entry name" value="von Willebrand factor, type A domain"/>
    <property type="match status" value="1"/>
</dbReference>
<feature type="repeat" description="TPR" evidence="1">
    <location>
        <begin position="381"/>
        <end position="414"/>
    </location>
</feature>
<evidence type="ECO:0000256" key="3">
    <source>
        <dbReference type="SAM" id="Phobius"/>
    </source>
</evidence>
<dbReference type="Gene3D" id="1.25.40.10">
    <property type="entry name" value="Tetratricopeptide repeat domain"/>
    <property type="match status" value="1"/>
</dbReference>
<dbReference type="SUPFAM" id="SSF48452">
    <property type="entry name" value="TPR-like"/>
    <property type="match status" value="1"/>
</dbReference>
<dbReference type="EMBL" id="CACVAY010000085">
    <property type="protein sequence ID" value="CAA6818381.1"/>
    <property type="molecule type" value="Genomic_DNA"/>
</dbReference>
<feature type="transmembrane region" description="Helical" evidence="3">
    <location>
        <begin position="55"/>
        <end position="74"/>
    </location>
</feature>
<dbReference type="PROSITE" id="PS50234">
    <property type="entry name" value="VWFA"/>
    <property type="match status" value="1"/>
</dbReference>
<keyword evidence="3" id="KW-0812">Transmembrane</keyword>
<evidence type="ECO:0000256" key="1">
    <source>
        <dbReference type="PROSITE-ProRule" id="PRU00339"/>
    </source>
</evidence>
<evidence type="ECO:0000313" key="5">
    <source>
        <dbReference type="EMBL" id="CAA6818381.1"/>
    </source>
</evidence>
<gene>
    <name evidence="5" type="ORF">HELGO_WM17392</name>
</gene>
<dbReference type="PANTHER" id="PTHR22550">
    <property type="entry name" value="SPORE GERMINATION PROTEIN"/>
    <property type="match status" value="1"/>
</dbReference>
<dbReference type="Pfam" id="PF13519">
    <property type="entry name" value="VWA_2"/>
    <property type="match status" value="1"/>
</dbReference>
<keyword evidence="3" id="KW-0472">Membrane</keyword>
<dbReference type="InterPro" id="IPR002035">
    <property type="entry name" value="VWF_A"/>
</dbReference>
<feature type="domain" description="VWFA" evidence="4">
    <location>
        <begin position="88"/>
        <end position="291"/>
    </location>
</feature>
<keyword evidence="1" id="KW-0802">TPR repeat</keyword>
<dbReference type="SMART" id="SM00327">
    <property type="entry name" value="VWA"/>
    <property type="match status" value="1"/>
</dbReference>
<dbReference type="PANTHER" id="PTHR22550:SF14">
    <property type="entry name" value="VWFA DOMAIN-CONTAINING PROTEIN"/>
    <property type="match status" value="1"/>
</dbReference>
<feature type="compositionally biased region" description="Gly residues" evidence="2">
    <location>
        <begin position="451"/>
        <end position="462"/>
    </location>
</feature>
<protein>
    <recommendedName>
        <fullName evidence="4">VWFA domain-containing protein</fullName>
    </recommendedName>
</protein>
<dbReference type="PROSITE" id="PS50005">
    <property type="entry name" value="TPR"/>
    <property type="match status" value="1"/>
</dbReference>
<dbReference type="InterPro" id="IPR050768">
    <property type="entry name" value="UPF0353/GerABKA_families"/>
</dbReference>
<feature type="compositionally biased region" description="Polar residues" evidence="2">
    <location>
        <begin position="481"/>
        <end position="497"/>
    </location>
</feature>
<dbReference type="InterPro" id="IPR036465">
    <property type="entry name" value="vWFA_dom_sf"/>
</dbReference>
<dbReference type="InterPro" id="IPR011990">
    <property type="entry name" value="TPR-like_helical_dom_sf"/>
</dbReference>
<dbReference type="CDD" id="cd00198">
    <property type="entry name" value="vWFA"/>
    <property type="match status" value="1"/>
</dbReference>
<feature type="region of interest" description="Disordered" evidence="2">
    <location>
        <begin position="438"/>
        <end position="502"/>
    </location>
</feature>
<proteinExistence type="predicted"/>
<reference evidence="5" key="1">
    <citation type="submission" date="2020-01" db="EMBL/GenBank/DDBJ databases">
        <authorList>
            <person name="Meier V. D."/>
            <person name="Meier V D."/>
        </authorList>
    </citation>
    <scope>NUCLEOTIDE SEQUENCE</scope>
    <source>
        <strain evidence="5">HLG_WM_MAG_07</strain>
    </source>
</reference>
<evidence type="ECO:0000259" key="4">
    <source>
        <dbReference type="PROSITE" id="PS50234"/>
    </source>
</evidence>